<organism evidence="1 2">
    <name type="scientific">Arthrobacter alpinus</name>
    <dbReference type="NCBI Taxonomy" id="656366"/>
    <lineage>
        <taxon>Bacteria</taxon>
        <taxon>Bacillati</taxon>
        <taxon>Actinomycetota</taxon>
        <taxon>Actinomycetes</taxon>
        <taxon>Micrococcales</taxon>
        <taxon>Micrococcaceae</taxon>
        <taxon>Arthrobacter</taxon>
    </lineage>
</organism>
<evidence type="ECO:0000313" key="1">
    <source>
        <dbReference type="EMBL" id="SEE20533.1"/>
    </source>
</evidence>
<dbReference type="Proteomes" id="UP000182725">
    <property type="component" value="Unassembled WGS sequence"/>
</dbReference>
<dbReference type="EMBL" id="FNTV01000001">
    <property type="protein sequence ID" value="SEE20533.1"/>
    <property type="molecule type" value="Genomic_DNA"/>
</dbReference>
<proteinExistence type="predicted"/>
<evidence type="ECO:0000313" key="2">
    <source>
        <dbReference type="Proteomes" id="UP000182725"/>
    </source>
</evidence>
<gene>
    <name evidence="1" type="ORF">SAMN04489740_0878</name>
</gene>
<sequence>MTNKEYEPFKITGIVTESVTQPKNDGSRGSGLYAIPFSLSRSLNPFEQGALVQAWDNPSSFSTMHRPGIASCNAYRFVLNGTTVEEVRDHHMGTLKGAVEMANAIAKEQHDRIAASIADAQTNDQLHKRNINDVAGGLKF</sequence>
<name>A0A1H5GXR7_9MICC</name>
<dbReference type="RefSeq" id="WP_139244202.1">
    <property type="nucleotide sequence ID" value="NZ_FNTV01000001.1"/>
</dbReference>
<reference evidence="1 2" key="1">
    <citation type="submission" date="2016-10" db="EMBL/GenBank/DDBJ databases">
        <authorList>
            <person name="de Groot N.N."/>
        </authorList>
    </citation>
    <scope>NUCLEOTIDE SEQUENCE [LARGE SCALE GENOMIC DNA]</scope>
    <source>
        <strain evidence="1 2">DSM 22274</strain>
    </source>
</reference>
<protein>
    <submittedName>
        <fullName evidence="1">Uncharacterized protein</fullName>
    </submittedName>
</protein>
<accession>A0A1H5GXR7</accession>
<dbReference type="AlphaFoldDB" id="A0A1H5GXR7"/>